<comment type="similarity">
    <text evidence="2 8">Belongs to the extradiol ring-cleavage dioxygenase family.</text>
</comment>
<organism evidence="10">
    <name type="scientific">uncultured bacterium P2N8</name>
    <dbReference type="NCBI Taxonomy" id="1748285"/>
    <lineage>
        <taxon>Bacteria</taxon>
        <taxon>environmental samples</taxon>
    </lineage>
</organism>
<evidence type="ECO:0000256" key="7">
    <source>
        <dbReference type="ARBA" id="ARBA00023004"/>
    </source>
</evidence>
<dbReference type="AlphaFoldDB" id="A0A0U3SZK7"/>
<dbReference type="PROSITE" id="PS51819">
    <property type="entry name" value="VOC"/>
    <property type="match status" value="2"/>
</dbReference>
<dbReference type="Gene3D" id="3.10.180.10">
    <property type="entry name" value="2,3-Dihydroxybiphenyl 1,2-Dioxygenase, domain 1"/>
    <property type="match status" value="2"/>
</dbReference>
<dbReference type="InterPro" id="IPR000486">
    <property type="entry name" value="Xdiol_ring_cleave_dOase_1/2"/>
</dbReference>
<evidence type="ECO:0000256" key="4">
    <source>
        <dbReference type="ARBA" id="ARBA00022797"/>
    </source>
</evidence>
<dbReference type="InterPro" id="IPR029068">
    <property type="entry name" value="Glyas_Bleomycin-R_OHBP_Dase"/>
</dbReference>
<accession>A0A0U3SZK7</accession>
<evidence type="ECO:0000256" key="6">
    <source>
        <dbReference type="ARBA" id="ARBA00023002"/>
    </source>
</evidence>
<evidence type="ECO:0000256" key="3">
    <source>
        <dbReference type="ARBA" id="ARBA00022723"/>
    </source>
</evidence>
<evidence type="ECO:0000256" key="2">
    <source>
        <dbReference type="ARBA" id="ARBA00008784"/>
    </source>
</evidence>
<dbReference type="PANTHER" id="PTHR21366">
    <property type="entry name" value="GLYOXALASE FAMILY PROTEIN"/>
    <property type="match status" value="1"/>
</dbReference>
<dbReference type="InterPro" id="IPR004360">
    <property type="entry name" value="Glyas_Fos-R_dOase_dom"/>
</dbReference>
<keyword evidence="3" id="KW-0479">Metal-binding</keyword>
<dbReference type="EMBL" id="KT944274">
    <property type="protein sequence ID" value="ALV86742.1"/>
    <property type="molecule type" value="Genomic_DNA"/>
</dbReference>
<dbReference type="InterPro" id="IPR050383">
    <property type="entry name" value="GlyoxalaseI/FosfomycinResist"/>
</dbReference>
<keyword evidence="7 8" id="KW-0408">Iron</keyword>
<dbReference type="PROSITE" id="PS00082">
    <property type="entry name" value="EXTRADIOL_DIOXYGENAS"/>
    <property type="match status" value="1"/>
</dbReference>
<feature type="domain" description="VOC" evidence="9">
    <location>
        <begin position="139"/>
        <end position="258"/>
    </location>
</feature>
<dbReference type="SUPFAM" id="SSF54593">
    <property type="entry name" value="Glyoxalase/Bleomycin resistance protein/Dihydroxybiphenyl dioxygenase"/>
    <property type="match status" value="1"/>
</dbReference>
<feature type="domain" description="VOC" evidence="9">
    <location>
        <begin position="6"/>
        <end position="122"/>
    </location>
</feature>
<dbReference type="Pfam" id="PF00903">
    <property type="entry name" value="Glyoxalase"/>
    <property type="match status" value="2"/>
</dbReference>
<name>A0A0U3SZK7_9BACT</name>
<keyword evidence="4 8" id="KW-0058">Aromatic hydrocarbons catabolism</keyword>
<dbReference type="InterPro" id="IPR037523">
    <property type="entry name" value="VOC_core"/>
</dbReference>
<evidence type="ECO:0000256" key="5">
    <source>
        <dbReference type="ARBA" id="ARBA00022964"/>
    </source>
</evidence>
<evidence type="ECO:0000259" key="9">
    <source>
        <dbReference type="PROSITE" id="PS51819"/>
    </source>
</evidence>
<dbReference type="GO" id="GO:0008198">
    <property type="term" value="F:ferrous iron binding"/>
    <property type="evidence" value="ECO:0007669"/>
    <property type="project" value="InterPro"/>
</dbReference>
<comment type="cofactor">
    <cofactor evidence="1 8">
        <name>Fe(2+)</name>
        <dbReference type="ChEBI" id="CHEBI:29033"/>
    </cofactor>
</comment>
<keyword evidence="5 8" id="KW-0223">Dioxygenase</keyword>
<protein>
    <submittedName>
        <fullName evidence="10">2,3-dihydroxy-p-cumate-3,4-dioxygenase</fullName>
    </submittedName>
</protein>
<dbReference type="GO" id="GO:0051213">
    <property type="term" value="F:dioxygenase activity"/>
    <property type="evidence" value="ECO:0007669"/>
    <property type="project" value="UniProtKB-KW"/>
</dbReference>
<proteinExistence type="inferred from homology"/>
<reference evidence="10" key="1">
    <citation type="submission" date="2015-10" db="EMBL/GenBank/DDBJ databases">
        <title>Biosynthesis of SCL-MCL polyhydroxyalkanoates by metagenomic clones in Pseudomonas putida.</title>
        <authorList>
            <person name="Cheng J."/>
            <person name="Charles T.C."/>
        </authorList>
    </citation>
    <scope>NUCLEOTIDE SEQUENCE</scope>
</reference>
<sequence>MFRYKKLGYVALNVSDLSRSVPFYRDLVGLQLNEQVEGGPAFFACSADHHNVVLHQGGEPGLKRVGWEMEQPEELDRLFEHLQKAGLNPVALSQDECRALRQQRTIRIKEPFSGLTFEFYEGQLERGSTYTPTVTKIARLGHVVLNVDRWPEAVKFFKETLNFRISDYVDGFIAFMRCFPNPYHHSLGIGNAAATRKDPGLNHVNFMVTDMDDVGCALTRVKRNDVPIVYGPGRHPPSGSIFLYFLDPDGMTLEYSFGMEEFPEERPRKARVLEARPESLDYWGNVPDPRFASTGRFEPASEG</sequence>
<evidence type="ECO:0000256" key="8">
    <source>
        <dbReference type="RuleBase" id="RU000683"/>
    </source>
</evidence>
<evidence type="ECO:0000256" key="1">
    <source>
        <dbReference type="ARBA" id="ARBA00001954"/>
    </source>
</evidence>
<keyword evidence="6 8" id="KW-0560">Oxidoreductase</keyword>
<evidence type="ECO:0000313" key="10">
    <source>
        <dbReference type="EMBL" id="ALV86742.1"/>
    </source>
</evidence>